<feature type="region of interest" description="Disordered" evidence="1">
    <location>
        <begin position="11"/>
        <end position="30"/>
    </location>
</feature>
<comment type="caution">
    <text evidence="2">The sequence shown here is derived from an EMBL/GenBank/DDBJ whole genome shotgun (WGS) entry which is preliminary data.</text>
</comment>
<dbReference type="InterPro" id="IPR036910">
    <property type="entry name" value="HMG_box_dom_sf"/>
</dbReference>
<evidence type="ECO:0008006" key="4">
    <source>
        <dbReference type="Google" id="ProtNLM"/>
    </source>
</evidence>
<organism evidence="2 3">
    <name type="scientific">Cryptotermes secundus</name>
    <dbReference type="NCBI Taxonomy" id="105785"/>
    <lineage>
        <taxon>Eukaryota</taxon>
        <taxon>Metazoa</taxon>
        <taxon>Ecdysozoa</taxon>
        <taxon>Arthropoda</taxon>
        <taxon>Hexapoda</taxon>
        <taxon>Insecta</taxon>
        <taxon>Pterygota</taxon>
        <taxon>Neoptera</taxon>
        <taxon>Polyneoptera</taxon>
        <taxon>Dictyoptera</taxon>
        <taxon>Blattodea</taxon>
        <taxon>Blattoidea</taxon>
        <taxon>Termitoidae</taxon>
        <taxon>Kalotermitidae</taxon>
        <taxon>Cryptotermitinae</taxon>
        <taxon>Cryptotermes</taxon>
    </lineage>
</organism>
<dbReference type="OrthoDB" id="6247875at2759"/>
<proteinExistence type="predicted"/>
<evidence type="ECO:0000313" key="3">
    <source>
        <dbReference type="Proteomes" id="UP000235965"/>
    </source>
</evidence>
<dbReference type="Gene3D" id="1.10.30.10">
    <property type="entry name" value="High mobility group box domain"/>
    <property type="match status" value="1"/>
</dbReference>
<dbReference type="SUPFAM" id="SSF47095">
    <property type="entry name" value="HMG-box"/>
    <property type="match status" value="1"/>
</dbReference>
<evidence type="ECO:0000256" key="1">
    <source>
        <dbReference type="SAM" id="MobiDB-lite"/>
    </source>
</evidence>
<protein>
    <recommendedName>
        <fullName evidence="4">HMG box domain-containing protein</fullName>
    </recommendedName>
</protein>
<sequence length="243" mass="27325">MFVVKEIQDLRNSGGKKMEPSQEGRPACGNNIKRPPNAYILFAKEWRKKIAALYTTERSTDISIRNGLIQSCKSHCYSLDMEDLILNNLCKFNYSYNPLEARRQKAAHVGAHRVKGTNPSGHKATNTLGVSGKVAHSRHSPATSRILAMEDVHTSPCPQFINDDSAQENCDYVTLMDGQQLTYVQAPGLEITSTLRDSPEVASLIGFVQLELRNWDFMDKLNVINTCFRLQSACLFVFNNRLK</sequence>
<name>A0A2J7R0C1_9NEOP</name>
<accession>A0A2J7R0C1</accession>
<dbReference type="AlphaFoldDB" id="A0A2J7R0C1"/>
<dbReference type="Proteomes" id="UP000235965">
    <property type="component" value="Unassembled WGS sequence"/>
</dbReference>
<dbReference type="GO" id="GO:0005634">
    <property type="term" value="C:nucleus"/>
    <property type="evidence" value="ECO:0007669"/>
    <property type="project" value="UniProtKB-ARBA"/>
</dbReference>
<reference evidence="2 3" key="1">
    <citation type="submission" date="2017-12" db="EMBL/GenBank/DDBJ databases">
        <title>Hemimetabolous genomes reveal molecular basis of termite eusociality.</title>
        <authorList>
            <person name="Harrison M.C."/>
            <person name="Jongepier E."/>
            <person name="Robertson H.M."/>
            <person name="Arning N."/>
            <person name="Bitard-Feildel T."/>
            <person name="Chao H."/>
            <person name="Childers C.P."/>
            <person name="Dinh H."/>
            <person name="Doddapaneni H."/>
            <person name="Dugan S."/>
            <person name="Gowin J."/>
            <person name="Greiner C."/>
            <person name="Han Y."/>
            <person name="Hu H."/>
            <person name="Hughes D.S.T."/>
            <person name="Huylmans A.-K."/>
            <person name="Kemena C."/>
            <person name="Kremer L.P.M."/>
            <person name="Lee S.L."/>
            <person name="Lopez-Ezquerra A."/>
            <person name="Mallet L."/>
            <person name="Monroy-Kuhn J.M."/>
            <person name="Moser A."/>
            <person name="Murali S.C."/>
            <person name="Muzny D.M."/>
            <person name="Otani S."/>
            <person name="Piulachs M.-D."/>
            <person name="Poelchau M."/>
            <person name="Qu J."/>
            <person name="Schaub F."/>
            <person name="Wada-Katsumata A."/>
            <person name="Worley K.C."/>
            <person name="Xie Q."/>
            <person name="Ylla G."/>
            <person name="Poulsen M."/>
            <person name="Gibbs R.A."/>
            <person name="Schal C."/>
            <person name="Richards S."/>
            <person name="Belles X."/>
            <person name="Korb J."/>
            <person name="Bornberg-Bauer E."/>
        </authorList>
    </citation>
    <scope>NUCLEOTIDE SEQUENCE [LARGE SCALE GENOMIC DNA]</scope>
    <source>
        <tissue evidence="2">Whole body</tissue>
    </source>
</reference>
<dbReference type="InParanoid" id="A0A2J7R0C1"/>
<evidence type="ECO:0000313" key="2">
    <source>
        <dbReference type="EMBL" id="PNF34290.1"/>
    </source>
</evidence>
<gene>
    <name evidence="2" type="ORF">B7P43_G16492</name>
</gene>
<dbReference type="EMBL" id="NEVH01008255">
    <property type="protein sequence ID" value="PNF34290.1"/>
    <property type="molecule type" value="Genomic_DNA"/>
</dbReference>
<keyword evidence="3" id="KW-1185">Reference proteome</keyword>